<feature type="domain" description="K Homology" evidence="4">
    <location>
        <begin position="656"/>
        <end position="728"/>
    </location>
</feature>
<keyword evidence="6" id="KW-1185">Reference proteome</keyword>
<feature type="compositionally biased region" description="Basic and acidic residues" evidence="3">
    <location>
        <begin position="370"/>
        <end position="410"/>
    </location>
</feature>
<feature type="domain" description="K Homology" evidence="4">
    <location>
        <begin position="485"/>
        <end position="558"/>
    </location>
</feature>
<feature type="compositionally biased region" description="Gly residues" evidence="3">
    <location>
        <begin position="771"/>
        <end position="782"/>
    </location>
</feature>
<keyword evidence="1" id="KW-0677">Repeat</keyword>
<dbReference type="Proteomes" id="UP001189429">
    <property type="component" value="Unassembled WGS sequence"/>
</dbReference>
<evidence type="ECO:0000313" key="6">
    <source>
        <dbReference type="Proteomes" id="UP001189429"/>
    </source>
</evidence>
<feature type="domain" description="K Homology" evidence="4">
    <location>
        <begin position="408"/>
        <end position="471"/>
    </location>
</feature>
<protein>
    <recommendedName>
        <fullName evidence="4">K Homology domain-containing protein</fullName>
    </recommendedName>
</protein>
<feature type="domain" description="K Homology" evidence="4">
    <location>
        <begin position="102"/>
        <end position="180"/>
    </location>
</feature>
<dbReference type="Gene3D" id="3.30.1370.10">
    <property type="entry name" value="K Homology domain, type 1"/>
    <property type="match status" value="4"/>
</dbReference>
<feature type="domain" description="K Homology" evidence="4">
    <location>
        <begin position="15"/>
        <end position="88"/>
    </location>
</feature>
<dbReference type="PANTHER" id="PTHR10288">
    <property type="entry name" value="KH DOMAIN CONTAINING RNA BINDING PROTEIN"/>
    <property type="match status" value="1"/>
</dbReference>
<dbReference type="EMBL" id="CAUYUJ010020048">
    <property type="protein sequence ID" value="CAK0895474.1"/>
    <property type="molecule type" value="Genomic_DNA"/>
</dbReference>
<feature type="domain" description="K Homology" evidence="4">
    <location>
        <begin position="580"/>
        <end position="643"/>
    </location>
</feature>
<evidence type="ECO:0000256" key="3">
    <source>
        <dbReference type="SAM" id="MobiDB-lite"/>
    </source>
</evidence>
<feature type="domain" description="K Homology" evidence="4">
    <location>
        <begin position="277"/>
        <end position="348"/>
    </location>
</feature>
<dbReference type="SUPFAM" id="SSF54791">
    <property type="entry name" value="Eukaryotic type KH-domain (KH-domain type I)"/>
    <property type="match status" value="5"/>
</dbReference>
<feature type="domain" description="K Homology" evidence="4">
    <location>
        <begin position="200"/>
        <end position="271"/>
    </location>
</feature>
<dbReference type="InterPro" id="IPR004088">
    <property type="entry name" value="KH_dom_type_1"/>
</dbReference>
<comment type="caution">
    <text evidence="5">The sequence shown here is derived from an EMBL/GenBank/DDBJ whole genome shotgun (WGS) entry which is preliminary data.</text>
</comment>
<dbReference type="InterPro" id="IPR004087">
    <property type="entry name" value="KH_dom"/>
</dbReference>
<feature type="compositionally biased region" description="Basic and acidic residues" evidence="3">
    <location>
        <begin position="755"/>
        <end position="767"/>
    </location>
</feature>
<evidence type="ECO:0000256" key="2">
    <source>
        <dbReference type="PROSITE-ProRule" id="PRU00117"/>
    </source>
</evidence>
<dbReference type="PROSITE" id="PS50084">
    <property type="entry name" value="KH_TYPE_1"/>
    <property type="match status" value="5"/>
</dbReference>
<dbReference type="Pfam" id="PF00013">
    <property type="entry name" value="KH_1"/>
    <property type="match status" value="4"/>
</dbReference>
<proteinExistence type="predicted"/>
<dbReference type="CDD" id="cd00105">
    <property type="entry name" value="KH-I"/>
    <property type="match status" value="5"/>
</dbReference>
<reference evidence="5" key="1">
    <citation type="submission" date="2023-10" db="EMBL/GenBank/DDBJ databases">
        <authorList>
            <person name="Chen Y."/>
            <person name="Shah S."/>
            <person name="Dougan E. K."/>
            <person name="Thang M."/>
            <person name="Chan C."/>
        </authorList>
    </citation>
    <scope>NUCLEOTIDE SEQUENCE [LARGE SCALE GENOMIC DNA]</scope>
</reference>
<evidence type="ECO:0000256" key="1">
    <source>
        <dbReference type="ARBA" id="ARBA00022737"/>
    </source>
</evidence>
<organism evidence="5 6">
    <name type="scientific">Prorocentrum cordatum</name>
    <dbReference type="NCBI Taxonomy" id="2364126"/>
    <lineage>
        <taxon>Eukaryota</taxon>
        <taxon>Sar</taxon>
        <taxon>Alveolata</taxon>
        <taxon>Dinophyceae</taxon>
        <taxon>Prorocentrales</taxon>
        <taxon>Prorocentraceae</taxon>
        <taxon>Prorocentrum</taxon>
    </lineage>
</organism>
<gene>
    <name evidence="5" type="ORF">PCOR1329_LOCUS74211</name>
</gene>
<name>A0ABN9X7S1_9DINO</name>
<dbReference type="Gene3D" id="3.30.310.210">
    <property type="match status" value="1"/>
</dbReference>
<evidence type="ECO:0000259" key="4">
    <source>
        <dbReference type="SMART" id="SM00322"/>
    </source>
</evidence>
<evidence type="ECO:0000313" key="5">
    <source>
        <dbReference type="EMBL" id="CAK0895474.1"/>
    </source>
</evidence>
<dbReference type="SMART" id="SM00322">
    <property type="entry name" value="KH"/>
    <property type="match status" value="8"/>
</dbReference>
<feature type="region of interest" description="Disordered" evidence="3">
    <location>
        <begin position="735"/>
        <end position="782"/>
    </location>
</feature>
<accession>A0ABN9X7S1</accession>
<keyword evidence="2" id="KW-0694">RNA-binding</keyword>
<feature type="region of interest" description="Disordered" evidence="3">
    <location>
        <begin position="355"/>
        <end position="413"/>
    </location>
</feature>
<dbReference type="InterPro" id="IPR036612">
    <property type="entry name" value="KH_dom_type_1_sf"/>
</dbReference>
<sequence length="782" mass="86326">MPSGLPKAAEVDKGNDEGVEIRKVTKEEAAFILGQGGKTKAKLCTVSGANIELSEAWGQDRSAGSQLRISGTTKQRKYARKYVEFVIAQRIGPVKIDNPDAHDDLTILVVPADTVSFITGKQGSFLRLVEEEWGSLLFFLQVNPKRPPQNVDPTRTERLAIFGPERRRRGAQLKVMAAIEMKIQGYFTKNVGDSESPEAGFATDTMTIKEEDYSYALGRSGSTRKKLARASSCIVEYVGRVAYFCGDRPERVRAKEYLQWLLHQRIGGHVRVDQAGRDDVAMIMVPNSCIGFVTGHKGASLRAIEEETNTFCFIDGVADDGEDPKPLLIFGCIEDRRIAESLVWEKISQKYDEYDSWESRGDKGRRKGKGKGDKDGKKGKGRKDDARADAAAQARRDESEQESPVKKVGDTEAMSMSDDDAAFLMGPGGKTKRKIMAVSGAHLDFKNKCMEVTGSLEQRSRAKKYVQLVMAQRLGPVKIDDNEKHDDLSIVEVPADAVSFVTGRQGSFLRLVEEEFGTLLFFLDFNKSSRRDTIERLAIFGPLRERRGAELKVMAAIEAKQPGYITKKDAALPSRDPAEGFATDRMPIEEDDYSYALGKGGATRKKIARASGCVIEYIGRLAYLSGVKKERTRAREYLGWLFCQRVGPVEVNYARRDDVSVLQVPKDCVGFVTGHKGASLRAVEEATGTFCFIEGGREDPYRDPKPLLVFGGAEARGQAEEMLKKRIDQKLVEGWVHEEGGEGGKGGKGGRRKGGKDPMERDSRISEHGGFSSGGLGASFLY</sequence>